<keyword evidence="3" id="KW-1185">Reference proteome</keyword>
<feature type="compositionally biased region" description="Polar residues" evidence="1">
    <location>
        <begin position="1"/>
        <end position="15"/>
    </location>
</feature>
<dbReference type="EMBL" id="JWZX01001162">
    <property type="protein sequence ID" value="KOO34600.1"/>
    <property type="molecule type" value="Genomic_DNA"/>
</dbReference>
<feature type="compositionally biased region" description="Basic and acidic residues" evidence="1">
    <location>
        <begin position="185"/>
        <end position="199"/>
    </location>
</feature>
<dbReference type="Proteomes" id="UP000037460">
    <property type="component" value="Unassembled WGS sequence"/>
</dbReference>
<evidence type="ECO:0000313" key="2">
    <source>
        <dbReference type="EMBL" id="KOO34600.1"/>
    </source>
</evidence>
<proteinExistence type="predicted"/>
<feature type="non-terminal residue" evidence="2">
    <location>
        <position position="309"/>
    </location>
</feature>
<evidence type="ECO:0000313" key="3">
    <source>
        <dbReference type="Proteomes" id="UP000037460"/>
    </source>
</evidence>
<evidence type="ECO:0000256" key="1">
    <source>
        <dbReference type="SAM" id="MobiDB-lite"/>
    </source>
</evidence>
<sequence length="309" mass="34685">MKSRNARPSTITERNTTGTTTTTGAVKSRAPWTANLEAAANTHAADDFAGTRAKGDIRARSIDWIEQHPDHPLLVNPSGTVTIAEYVQLETKETLKSYCARMRIADTWGGLPELEAMTQLLRSPIRVFENAGHGHFYLKAVFGEKFIFDYANAVPIDVVHGSDHYDSLIDVRLLKTNSPPQMADKTTEDKPREELAERTVYDEPKADVRREFKKHGTNEHDDELKAPAPESNVPHGPKTRKTLNEPKGKEMSVLHKHETHHTLTEHMKQEAPATFDKHTAQKMLDPIATLTLELRALGKLKELELFSKT</sequence>
<dbReference type="InterPro" id="IPR038765">
    <property type="entry name" value="Papain-like_cys_pep_sf"/>
</dbReference>
<feature type="region of interest" description="Disordered" evidence="1">
    <location>
        <begin position="178"/>
        <end position="199"/>
    </location>
</feature>
<feature type="region of interest" description="Disordered" evidence="1">
    <location>
        <begin position="215"/>
        <end position="252"/>
    </location>
</feature>
<dbReference type="OrthoDB" id="415023at2759"/>
<feature type="compositionally biased region" description="Basic and acidic residues" evidence="1">
    <location>
        <begin position="215"/>
        <end position="225"/>
    </location>
</feature>
<protein>
    <submittedName>
        <fullName evidence="2">Uncharacterized protein</fullName>
    </submittedName>
</protein>
<dbReference type="SUPFAM" id="SSF54001">
    <property type="entry name" value="Cysteine proteinases"/>
    <property type="match status" value="1"/>
</dbReference>
<dbReference type="AlphaFoldDB" id="A0A0M0K720"/>
<organism evidence="2 3">
    <name type="scientific">Chrysochromulina tobinii</name>
    <dbReference type="NCBI Taxonomy" id="1460289"/>
    <lineage>
        <taxon>Eukaryota</taxon>
        <taxon>Haptista</taxon>
        <taxon>Haptophyta</taxon>
        <taxon>Prymnesiophyceae</taxon>
        <taxon>Prymnesiales</taxon>
        <taxon>Chrysochromulinaceae</taxon>
        <taxon>Chrysochromulina</taxon>
    </lineage>
</organism>
<dbReference type="Gene3D" id="3.90.70.80">
    <property type="match status" value="1"/>
</dbReference>
<gene>
    <name evidence="2" type="ORF">Ctob_016746</name>
</gene>
<reference evidence="3" key="1">
    <citation type="journal article" date="2015" name="PLoS Genet.">
        <title>Genome Sequence and Transcriptome Analyses of Chrysochromulina tobin: Metabolic Tools for Enhanced Algal Fitness in the Prominent Order Prymnesiales (Haptophyceae).</title>
        <authorList>
            <person name="Hovde B.T."/>
            <person name="Deodato C.R."/>
            <person name="Hunsperger H.M."/>
            <person name="Ryken S.A."/>
            <person name="Yost W."/>
            <person name="Jha R.K."/>
            <person name="Patterson J."/>
            <person name="Monnat R.J. Jr."/>
            <person name="Barlow S.B."/>
            <person name="Starkenburg S.R."/>
            <person name="Cattolico R.A."/>
        </authorList>
    </citation>
    <scope>NUCLEOTIDE SEQUENCE</scope>
    <source>
        <strain evidence="3">CCMP291</strain>
    </source>
</reference>
<feature type="region of interest" description="Disordered" evidence="1">
    <location>
        <begin position="1"/>
        <end position="25"/>
    </location>
</feature>
<comment type="caution">
    <text evidence="2">The sequence shown here is derived from an EMBL/GenBank/DDBJ whole genome shotgun (WGS) entry which is preliminary data.</text>
</comment>
<feature type="compositionally biased region" description="Basic and acidic residues" evidence="1">
    <location>
        <begin position="242"/>
        <end position="252"/>
    </location>
</feature>
<name>A0A0M0K720_9EUKA</name>
<accession>A0A0M0K720</accession>